<evidence type="ECO:0000313" key="2">
    <source>
        <dbReference type="RefSeq" id="XP_030976824.1"/>
    </source>
</evidence>
<evidence type="ECO:0000313" key="1">
    <source>
        <dbReference type="Proteomes" id="UP000515153"/>
    </source>
</evidence>
<protein>
    <recommendedName>
        <fullName evidence="3">TLDc domain-containing protein</fullName>
    </recommendedName>
</protein>
<name>A0A6P8APK2_PYRGI</name>
<accession>A0A6P8APK2</accession>
<reference evidence="1 2" key="1">
    <citation type="journal article" date="2019" name="Mol. Biol. Evol.">
        <title>Blast fungal genomes show frequent chromosomal changes, gene gains and losses, and effector gene turnover.</title>
        <authorList>
            <person name="Gomez Luciano L.B."/>
            <person name="Jason Tsai I."/>
            <person name="Chuma I."/>
            <person name="Tosa Y."/>
            <person name="Chen Y.H."/>
            <person name="Li J.Y."/>
            <person name="Li M.Y."/>
            <person name="Jade Lu M.Y."/>
            <person name="Nakayashiki H."/>
            <person name="Li W.H."/>
        </authorList>
    </citation>
    <scope>NUCLEOTIDE SEQUENCE [LARGE SCALE GENOMIC DNA]</scope>
    <source>
        <strain evidence="1 2">NI907</strain>
    </source>
</reference>
<reference evidence="2" key="2">
    <citation type="submission" date="2019-10" db="EMBL/GenBank/DDBJ databases">
        <authorList>
            <consortium name="NCBI Genome Project"/>
        </authorList>
    </citation>
    <scope>NUCLEOTIDE SEQUENCE</scope>
    <source>
        <strain evidence="2">NI907</strain>
    </source>
</reference>
<dbReference type="Proteomes" id="UP000515153">
    <property type="component" value="Chromosome VI"/>
</dbReference>
<dbReference type="KEGG" id="pgri:PgNI_11269"/>
<organism evidence="1 2">
    <name type="scientific">Pyricularia grisea</name>
    <name type="common">Crabgrass-specific blast fungus</name>
    <name type="synonym">Magnaporthe grisea</name>
    <dbReference type="NCBI Taxonomy" id="148305"/>
    <lineage>
        <taxon>Eukaryota</taxon>
        <taxon>Fungi</taxon>
        <taxon>Dikarya</taxon>
        <taxon>Ascomycota</taxon>
        <taxon>Pezizomycotina</taxon>
        <taxon>Sordariomycetes</taxon>
        <taxon>Sordariomycetidae</taxon>
        <taxon>Magnaporthales</taxon>
        <taxon>Pyriculariaceae</taxon>
        <taxon>Pyricularia</taxon>
    </lineage>
</organism>
<gene>
    <name evidence="2" type="ORF">PgNI_11269</name>
</gene>
<evidence type="ECO:0008006" key="3">
    <source>
        <dbReference type="Google" id="ProtNLM"/>
    </source>
</evidence>
<dbReference type="AlphaFoldDB" id="A0A6P8APK2"/>
<reference evidence="2" key="3">
    <citation type="submission" date="2025-08" db="UniProtKB">
        <authorList>
            <consortium name="RefSeq"/>
        </authorList>
    </citation>
    <scope>IDENTIFICATION</scope>
    <source>
        <strain evidence="2">NI907</strain>
    </source>
</reference>
<dbReference type="RefSeq" id="XP_030976824.1">
    <property type="nucleotide sequence ID" value="XM_031131239.1"/>
</dbReference>
<proteinExistence type="predicted"/>
<keyword evidence="1" id="KW-1185">Reference proteome</keyword>
<dbReference type="GeneID" id="41966144"/>
<sequence>MGQSHSQSDGATPPPPPVKTLDQFLYRFRSVLPVICIRSARNKLWLDAIFDRFASTPASSPEATWDQSSLLAFLRIVVPEQLWRDVDVAAPILYRCISRIGLFPYHNVHPDVTWPTLEVISVALVILSGRFGEPTLRLGPADDEPYQLAWDRWFCRLLFQCMSTDGAVPEPAVRGPADDEHLLQAHKVVESRNKVRDWDRPKILIRGDPIITVQDLPSSRSQCVDGVVPQHEFQSLVKLLLFFQLSAVEFEPGDMCNEPERLDSATKSVFSAFLDPGADEGSGIKWETFAAAAREACPNFLNMGFHSLGLLFIPYERSPLLSDANLQTVAKQTEEASALIRQALSPTVKNPPLKGAVFDFATFAQIYAILPLPTNLHDPNAPVTVLHSTSGSDCDLGALKSQLDREQRRRRPIVLLVSGPSARFGAFLPGAIELQEGGHDVKAVDQDQRGLVFQLEPTLRVVGGVYGRRVQVELSAVGLQLSVSSGQGQGHICLGENGRFGSFSLLSGPGGRFEDLHVQFEVDAMDVVGY</sequence>